<name>A0A8X6N954_NEPPI</name>
<sequence length="121" mass="13750">MDISSSLFRLETRERSTSRGPERRFRRRSASRNSAASKHRPPASLQLFAANGTVISTYGKCLLTLDLGLRRVFRWSFIFAVVSQTVIGADFHRHNGLLFDIRHECLVDSLTKLQTQGTVQQ</sequence>
<dbReference type="Proteomes" id="UP000887013">
    <property type="component" value="Unassembled WGS sequence"/>
</dbReference>
<proteinExistence type="predicted"/>
<accession>A0A8X6N954</accession>
<feature type="compositionally biased region" description="Basic and acidic residues" evidence="1">
    <location>
        <begin position="10"/>
        <end position="23"/>
    </location>
</feature>
<protein>
    <submittedName>
        <fullName evidence="2">Retrovirus-related Pol polyprotein from transposon 297</fullName>
    </submittedName>
</protein>
<evidence type="ECO:0000256" key="1">
    <source>
        <dbReference type="SAM" id="MobiDB-lite"/>
    </source>
</evidence>
<feature type="region of interest" description="Disordered" evidence="1">
    <location>
        <begin position="1"/>
        <end position="41"/>
    </location>
</feature>
<reference evidence="2" key="1">
    <citation type="submission" date="2020-08" db="EMBL/GenBank/DDBJ databases">
        <title>Multicomponent nature underlies the extraordinary mechanical properties of spider dragline silk.</title>
        <authorList>
            <person name="Kono N."/>
            <person name="Nakamura H."/>
            <person name="Mori M."/>
            <person name="Yoshida Y."/>
            <person name="Ohtoshi R."/>
            <person name="Malay A.D."/>
            <person name="Moran D.A.P."/>
            <person name="Tomita M."/>
            <person name="Numata K."/>
            <person name="Arakawa K."/>
        </authorList>
    </citation>
    <scope>NUCLEOTIDE SEQUENCE</scope>
</reference>
<evidence type="ECO:0000313" key="3">
    <source>
        <dbReference type="Proteomes" id="UP000887013"/>
    </source>
</evidence>
<dbReference type="EMBL" id="BMAW01055611">
    <property type="protein sequence ID" value="GFT01892.1"/>
    <property type="molecule type" value="Genomic_DNA"/>
</dbReference>
<keyword evidence="3" id="KW-1185">Reference proteome</keyword>
<dbReference type="AlphaFoldDB" id="A0A8X6N954"/>
<evidence type="ECO:0000313" key="2">
    <source>
        <dbReference type="EMBL" id="GFT01892.1"/>
    </source>
</evidence>
<organism evidence="2 3">
    <name type="scientific">Nephila pilipes</name>
    <name type="common">Giant wood spider</name>
    <name type="synonym">Nephila maculata</name>
    <dbReference type="NCBI Taxonomy" id="299642"/>
    <lineage>
        <taxon>Eukaryota</taxon>
        <taxon>Metazoa</taxon>
        <taxon>Ecdysozoa</taxon>
        <taxon>Arthropoda</taxon>
        <taxon>Chelicerata</taxon>
        <taxon>Arachnida</taxon>
        <taxon>Araneae</taxon>
        <taxon>Araneomorphae</taxon>
        <taxon>Entelegynae</taxon>
        <taxon>Araneoidea</taxon>
        <taxon>Nephilidae</taxon>
        <taxon>Nephila</taxon>
    </lineage>
</organism>
<gene>
    <name evidence="2" type="primary">pol_2772</name>
    <name evidence="2" type="ORF">NPIL_562261</name>
</gene>
<dbReference type="OrthoDB" id="6423099at2759"/>
<comment type="caution">
    <text evidence="2">The sequence shown here is derived from an EMBL/GenBank/DDBJ whole genome shotgun (WGS) entry which is preliminary data.</text>
</comment>